<organism evidence="2 3">
    <name type="scientific">Eumeta variegata</name>
    <name type="common">Bagworm moth</name>
    <name type="synonym">Eumeta japonica</name>
    <dbReference type="NCBI Taxonomy" id="151549"/>
    <lineage>
        <taxon>Eukaryota</taxon>
        <taxon>Metazoa</taxon>
        <taxon>Ecdysozoa</taxon>
        <taxon>Arthropoda</taxon>
        <taxon>Hexapoda</taxon>
        <taxon>Insecta</taxon>
        <taxon>Pterygota</taxon>
        <taxon>Neoptera</taxon>
        <taxon>Endopterygota</taxon>
        <taxon>Lepidoptera</taxon>
        <taxon>Glossata</taxon>
        <taxon>Ditrysia</taxon>
        <taxon>Tineoidea</taxon>
        <taxon>Psychidae</taxon>
        <taxon>Oiketicinae</taxon>
        <taxon>Eumeta</taxon>
    </lineage>
</organism>
<gene>
    <name evidence="2" type="ORF">EVAR_50716_1</name>
</gene>
<feature type="compositionally biased region" description="Polar residues" evidence="1">
    <location>
        <begin position="12"/>
        <end position="24"/>
    </location>
</feature>
<dbReference type="AlphaFoldDB" id="A0A4C1YSF4"/>
<comment type="caution">
    <text evidence="2">The sequence shown here is derived from an EMBL/GenBank/DDBJ whole genome shotgun (WGS) entry which is preliminary data.</text>
</comment>
<proteinExistence type="predicted"/>
<evidence type="ECO:0000313" key="3">
    <source>
        <dbReference type="Proteomes" id="UP000299102"/>
    </source>
</evidence>
<name>A0A4C1YSF4_EUMVA</name>
<reference evidence="2 3" key="1">
    <citation type="journal article" date="2019" name="Commun. Biol.">
        <title>The bagworm genome reveals a unique fibroin gene that provides high tensile strength.</title>
        <authorList>
            <person name="Kono N."/>
            <person name="Nakamura H."/>
            <person name="Ohtoshi R."/>
            <person name="Tomita M."/>
            <person name="Numata K."/>
            <person name="Arakawa K."/>
        </authorList>
    </citation>
    <scope>NUCLEOTIDE SEQUENCE [LARGE SCALE GENOMIC DNA]</scope>
</reference>
<sequence>MRESNPFPSAASRVTTNDPNQARSKQAYELPESRCSPPPMTFASPYQRVAGLLGNNRIHDGGGSGQRELSFAGRKLVFYSASPYAAGEHTGVLTARDLPCGGFLGDPFGTGSHWNTSTGWVHFVIQTESGPERGR</sequence>
<dbReference type="EMBL" id="BGZK01001324">
    <property type="protein sequence ID" value="GBP77265.1"/>
    <property type="molecule type" value="Genomic_DNA"/>
</dbReference>
<dbReference type="Proteomes" id="UP000299102">
    <property type="component" value="Unassembled WGS sequence"/>
</dbReference>
<evidence type="ECO:0000256" key="1">
    <source>
        <dbReference type="SAM" id="MobiDB-lite"/>
    </source>
</evidence>
<keyword evidence="3" id="KW-1185">Reference proteome</keyword>
<protein>
    <submittedName>
        <fullName evidence="2">Uncharacterized protein</fullName>
    </submittedName>
</protein>
<feature type="region of interest" description="Disordered" evidence="1">
    <location>
        <begin position="1"/>
        <end position="41"/>
    </location>
</feature>
<evidence type="ECO:0000313" key="2">
    <source>
        <dbReference type="EMBL" id="GBP77265.1"/>
    </source>
</evidence>
<accession>A0A4C1YSF4</accession>